<evidence type="ECO:0000256" key="1">
    <source>
        <dbReference type="SAM" id="Coils"/>
    </source>
</evidence>
<dbReference type="InterPro" id="IPR044822">
    <property type="entry name" value="Myb_DNA-bind_4"/>
</dbReference>
<dbReference type="Gene3D" id="1.10.10.60">
    <property type="entry name" value="Homeodomain-like"/>
    <property type="match status" value="1"/>
</dbReference>
<reference evidence="4" key="1">
    <citation type="submission" date="2013-05" db="EMBL/GenBank/DDBJ databases">
        <authorList>
            <person name="Yim A.K.Y."/>
            <person name="Chan T.F."/>
            <person name="Ji K.M."/>
            <person name="Liu X.Y."/>
            <person name="Zhou J.W."/>
            <person name="Li R.Q."/>
            <person name="Yang K.Y."/>
            <person name="Li J."/>
            <person name="Li M."/>
            <person name="Law P.T.W."/>
            <person name="Wu Y.L."/>
            <person name="Cai Z.L."/>
            <person name="Qin H."/>
            <person name="Bao Y."/>
            <person name="Leung R.K.K."/>
            <person name="Ng P.K.S."/>
            <person name="Zou J."/>
            <person name="Zhong X.J."/>
            <person name="Ran P.X."/>
            <person name="Zhong N.S."/>
            <person name="Liu Z.G."/>
            <person name="Tsui S.K.W."/>
        </authorList>
    </citation>
    <scope>NUCLEOTIDE SEQUENCE</scope>
    <source>
        <strain evidence="4">Derf</strain>
        <tissue evidence="4">Whole organism</tissue>
    </source>
</reference>
<protein>
    <recommendedName>
        <fullName evidence="3">Myb/SANT-like DNA-binding domain-containing protein</fullName>
    </recommendedName>
</protein>
<feature type="domain" description="Myb/SANT-like DNA-binding" evidence="3">
    <location>
        <begin position="97"/>
        <end position="187"/>
    </location>
</feature>
<evidence type="ECO:0000313" key="5">
    <source>
        <dbReference type="Proteomes" id="UP000790347"/>
    </source>
</evidence>
<dbReference type="PANTHER" id="PTHR22666:SF3">
    <property type="entry name" value="MYB_SANT-LIKE DNA-BINDING DOMAIN-CONTAINING PROTEIN 1"/>
    <property type="match status" value="1"/>
</dbReference>
<dbReference type="GO" id="GO:0045893">
    <property type="term" value="P:positive regulation of DNA-templated transcription"/>
    <property type="evidence" value="ECO:0007669"/>
    <property type="project" value="TreeGrafter"/>
</dbReference>
<feature type="region of interest" description="Disordered" evidence="2">
    <location>
        <begin position="194"/>
        <end position="273"/>
    </location>
</feature>
<dbReference type="Pfam" id="PF13837">
    <property type="entry name" value="Myb_DNA-bind_4"/>
    <property type="match status" value="1"/>
</dbReference>
<evidence type="ECO:0000259" key="3">
    <source>
        <dbReference type="Pfam" id="PF13837"/>
    </source>
</evidence>
<keyword evidence="5" id="KW-1185">Reference proteome</keyword>
<dbReference type="AlphaFoldDB" id="A0A922I5R1"/>
<feature type="coiled-coil region" evidence="1">
    <location>
        <begin position="303"/>
        <end position="330"/>
    </location>
</feature>
<dbReference type="Proteomes" id="UP000790347">
    <property type="component" value="Unassembled WGS sequence"/>
</dbReference>
<dbReference type="InterPro" id="IPR026095">
    <property type="entry name" value="Myb/SANT-like_DNA-bd_dom_prot"/>
</dbReference>
<dbReference type="GO" id="GO:0016604">
    <property type="term" value="C:nuclear body"/>
    <property type="evidence" value="ECO:0007669"/>
    <property type="project" value="TreeGrafter"/>
</dbReference>
<evidence type="ECO:0000256" key="2">
    <source>
        <dbReference type="SAM" id="MobiDB-lite"/>
    </source>
</evidence>
<gene>
    <name evidence="4" type="ORF">DERF_005390</name>
</gene>
<dbReference type="PANTHER" id="PTHR22666">
    <property type="entry name" value="MYB_SANT-LIKE DNA-BINDING DOMAIN-CONTAINING PROTEIN 1"/>
    <property type="match status" value="1"/>
</dbReference>
<organism evidence="4 5">
    <name type="scientific">Dermatophagoides farinae</name>
    <name type="common">American house dust mite</name>
    <dbReference type="NCBI Taxonomy" id="6954"/>
    <lineage>
        <taxon>Eukaryota</taxon>
        <taxon>Metazoa</taxon>
        <taxon>Ecdysozoa</taxon>
        <taxon>Arthropoda</taxon>
        <taxon>Chelicerata</taxon>
        <taxon>Arachnida</taxon>
        <taxon>Acari</taxon>
        <taxon>Acariformes</taxon>
        <taxon>Sarcoptiformes</taxon>
        <taxon>Astigmata</taxon>
        <taxon>Psoroptidia</taxon>
        <taxon>Analgoidea</taxon>
        <taxon>Pyroglyphidae</taxon>
        <taxon>Dermatophagoidinae</taxon>
        <taxon>Dermatophagoides</taxon>
    </lineage>
</organism>
<feature type="compositionally biased region" description="Low complexity" evidence="2">
    <location>
        <begin position="251"/>
        <end position="261"/>
    </location>
</feature>
<comment type="caution">
    <text evidence="4">The sequence shown here is derived from an EMBL/GenBank/DDBJ whole genome shotgun (WGS) entry which is preliminary data.</text>
</comment>
<dbReference type="EMBL" id="ASGP02000002">
    <property type="protein sequence ID" value="KAH9521758.1"/>
    <property type="molecule type" value="Genomic_DNA"/>
</dbReference>
<keyword evidence="1" id="KW-0175">Coiled coil</keyword>
<proteinExistence type="predicted"/>
<name>A0A922I5R1_DERFA</name>
<reference evidence="4" key="2">
    <citation type="journal article" date="2022" name="Res Sq">
        <title>Comparative Genomics Reveals Insights into the Divergent Evolution of Astigmatic Mites and Household Pest Adaptations.</title>
        <authorList>
            <person name="Xiong Q."/>
            <person name="Wan A.T.-Y."/>
            <person name="Liu X.-Y."/>
            <person name="Fung C.S.-H."/>
            <person name="Xiao X."/>
            <person name="Malainual N."/>
            <person name="Hou J."/>
            <person name="Wang L."/>
            <person name="Wang M."/>
            <person name="Yang K."/>
            <person name="Cui Y."/>
            <person name="Leung E."/>
            <person name="Nong W."/>
            <person name="Shin S.-K."/>
            <person name="Au S."/>
            <person name="Jeong K.Y."/>
            <person name="Chew F.T."/>
            <person name="Hui J."/>
            <person name="Leung T.F."/>
            <person name="Tungtrongchitr A."/>
            <person name="Zhong N."/>
            <person name="Liu Z."/>
            <person name="Tsui S."/>
        </authorList>
    </citation>
    <scope>NUCLEOTIDE SEQUENCE</scope>
    <source>
        <strain evidence="4">Derf</strain>
        <tissue evidence="4">Whole organism</tissue>
    </source>
</reference>
<evidence type="ECO:0000313" key="4">
    <source>
        <dbReference type="EMBL" id="KAH9521758.1"/>
    </source>
</evidence>
<accession>A0A922I5R1</accession>
<sequence>MMDVSDHHHHLHINQHNPDQHQQYSGFIFEDLDAAFLSVPNNNDEDDDDDGCCGTGGGEDKVTLIKDDDDGQTYSIMNGGDLPSSSSSATISVKKDYKWSPNETIYMITSWEKYSKNASGKTSTYNKWIYMNIQQDLQSSGYDRNLEQIRRKISQLKSRYFKEIRQSPNNVENSTTNWEYFKQLDRILHHQYHGDNKNINDQQSSSSSSYLMNNSENYPIESPKPPTESNKRIRTINYDDNNHNDDESNDDSSSVSVGQNSITAGDSTTTTTTANSFEDRIMKMMKTQYRNQQQQWKRISQQIEQNRQSIDLLQQTINRLQEQLQNQQNGQWYNNGMSMQKNWNYDYNNQYF</sequence>